<accession>T0QHW6</accession>
<dbReference type="GeneID" id="19945889"/>
<evidence type="ECO:0000313" key="4">
    <source>
        <dbReference type="EMBL" id="EQC37564.1"/>
    </source>
</evidence>
<dbReference type="EMBL" id="JH767144">
    <property type="protein sequence ID" value="EQC37564.1"/>
    <property type="molecule type" value="Genomic_DNA"/>
</dbReference>
<dbReference type="PANTHER" id="PTHR19229">
    <property type="entry name" value="ATP-BINDING CASSETTE TRANSPORTER SUBFAMILY A ABCA"/>
    <property type="match status" value="1"/>
</dbReference>
<keyword evidence="5" id="KW-1185">Reference proteome</keyword>
<evidence type="ECO:0000256" key="1">
    <source>
        <dbReference type="ARBA" id="ARBA00022448"/>
    </source>
</evidence>
<dbReference type="InParanoid" id="T0QHW6"/>
<feature type="chain" id="PRO_5004569704" description="ABC transporter domain-containing protein" evidence="3">
    <location>
        <begin position="32"/>
        <end position="151"/>
    </location>
</feature>
<dbReference type="GO" id="GO:0016020">
    <property type="term" value="C:membrane"/>
    <property type="evidence" value="ECO:0007669"/>
    <property type="project" value="InterPro"/>
</dbReference>
<proteinExistence type="predicted"/>
<gene>
    <name evidence="4" type="ORF">SDRG_05162</name>
</gene>
<dbReference type="SUPFAM" id="SSF52540">
    <property type="entry name" value="P-loop containing nucleoside triphosphate hydrolases"/>
    <property type="match status" value="1"/>
</dbReference>
<dbReference type="Proteomes" id="UP000030762">
    <property type="component" value="Unassembled WGS sequence"/>
</dbReference>
<organism evidence="4 5">
    <name type="scientific">Saprolegnia diclina (strain VS20)</name>
    <dbReference type="NCBI Taxonomy" id="1156394"/>
    <lineage>
        <taxon>Eukaryota</taxon>
        <taxon>Sar</taxon>
        <taxon>Stramenopiles</taxon>
        <taxon>Oomycota</taxon>
        <taxon>Saprolegniomycetes</taxon>
        <taxon>Saprolegniales</taxon>
        <taxon>Saprolegniaceae</taxon>
        <taxon>Saprolegnia</taxon>
    </lineage>
</organism>
<dbReference type="RefSeq" id="XP_008609084.1">
    <property type="nucleotide sequence ID" value="XM_008610862.1"/>
</dbReference>
<dbReference type="Gene3D" id="3.40.50.300">
    <property type="entry name" value="P-loop containing nucleotide triphosphate hydrolases"/>
    <property type="match status" value="1"/>
</dbReference>
<feature type="signal peptide" evidence="3">
    <location>
        <begin position="1"/>
        <end position="31"/>
    </location>
</feature>
<evidence type="ECO:0008006" key="6">
    <source>
        <dbReference type="Google" id="ProtNLM"/>
    </source>
</evidence>
<evidence type="ECO:0000313" key="5">
    <source>
        <dbReference type="Proteomes" id="UP000030762"/>
    </source>
</evidence>
<dbReference type="eggNOG" id="KOG0059">
    <property type="taxonomic scope" value="Eukaryota"/>
</dbReference>
<evidence type="ECO:0000256" key="2">
    <source>
        <dbReference type="ARBA" id="ARBA00022737"/>
    </source>
</evidence>
<dbReference type="InterPro" id="IPR027417">
    <property type="entry name" value="P-loop_NTPase"/>
</dbReference>
<keyword evidence="2" id="KW-0677">Repeat</keyword>
<evidence type="ECO:0000256" key="3">
    <source>
        <dbReference type="SAM" id="SignalP"/>
    </source>
</evidence>
<keyword evidence="1" id="KW-0813">Transport</keyword>
<dbReference type="InterPro" id="IPR026082">
    <property type="entry name" value="ABCA"/>
</dbReference>
<reference evidence="4 5" key="1">
    <citation type="submission" date="2012-04" db="EMBL/GenBank/DDBJ databases">
        <title>The Genome Sequence of Saprolegnia declina VS20.</title>
        <authorList>
            <consortium name="The Broad Institute Genome Sequencing Platform"/>
            <person name="Russ C."/>
            <person name="Nusbaum C."/>
            <person name="Tyler B."/>
            <person name="van West P."/>
            <person name="Dieguez-Uribeondo J."/>
            <person name="de Bruijn I."/>
            <person name="Tripathy S."/>
            <person name="Jiang R."/>
            <person name="Young S.K."/>
            <person name="Zeng Q."/>
            <person name="Gargeya S."/>
            <person name="Fitzgerald M."/>
            <person name="Haas B."/>
            <person name="Abouelleil A."/>
            <person name="Alvarado L."/>
            <person name="Arachchi H.M."/>
            <person name="Berlin A."/>
            <person name="Chapman S.B."/>
            <person name="Goldberg J."/>
            <person name="Griggs A."/>
            <person name="Gujja S."/>
            <person name="Hansen M."/>
            <person name="Howarth C."/>
            <person name="Imamovic A."/>
            <person name="Larimer J."/>
            <person name="McCowen C."/>
            <person name="Montmayeur A."/>
            <person name="Murphy C."/>
            <person name="Neiman D."/>
            <person name="Pearson M."/>
            <person name="Priest M."/>
            <person name="Roberts A."/>
            <person name="Saif S."/>
            <person name="Shea T."/>
            <person name="Sisk P."/>
            <person name="Sykes S."/>
            <person name="Wortman J."/>
            <person name="Nusbaum C."/>
            <person name="Birren B."/>
        </authorList>
    </citation>
    <scope>NUCLEOTIDE SEQUENCE [LARGE SCALE GENOMIC DNA]</scope>
    <source>
        <strain evidence="4 5">VS20</strain>
    </source>
</reference>
<name>T0QHW6_SAPDV</name>
<dbReference type="GO" id="GO:0140359">
    <property type="term" value="F:ABC-type transporter activity"/>
    <property type="evidence" value="ECO:0007669"/>
    <property type="project" value="InterPro"/>
</dbReference>
<dbReference type="OrthoDB" id="10255969at2759"/>
<dbReference type="GO" id="GO:0005319">
    <property type="term" value="F:lipid transporter activity"/>
    <property type="evidence" value="ECO:0007669"/>
    <property type="project" value="TreeGrafter"/>
</dbReference>
<sequence>MLAQTSTLSGCSKRKVCVLLALLGDAKLVLLDEPTSGIDVDSQKHVWPRSKAHWPAAPHRIGIMANGELHCAGTSGALKDKYGVSYKLHVVKAARDASDKVRIALASVPGASVLRDHKSSGVLETYDVATMTLEDVFVKIASGDTAMAPLG</sequence>
<dbReference type="AlphaFoldDB" id="T0QHW6"/>
<dbReference type="VEuPathDB" id="FungiDB:SDRG_05162"/>
<keyword evidence="3" id="KW-0732">Signal</keyword>
<protein>
    <recommendedName>
        <fullName evidence="6">ABC transporter domain-containing protein</fullName>
    </recommendedName>
</protein>
<dbReference type="PANTHER" id="PTHR19229:SF36">
    <property type="entry name" value="ATP-BINDING CASSETTE SUB-FAMILY A MEMBER 2"/>
    <property type="match status" value="1"/>
</dbReference>
<dbReference type="STRING" id="1156394.T0QHW6"/>